<dbReference type="Gene3D" id="3.60.20.10">
    <property type="entry name" value="Glutamine Phosphoribosylpyrophosphate, subunit 1, domain 1"/>
    <property type="match status" value="1"/>
</dbReference>
<dbReference type="RefSeq" id="WP_408624706.1">
    <property type="nucleotide sequence ID" value="NZ_JBEQCT010000008.1"/>
</dbReference>
<comment type="caution">
    <text evidence="3">The sequence shown here is derived from an EMBL/GenBank/DDBJ whole genome shotgun (WGS) entry which is preliminary data.</text>
</comment>
<sequence>MCELLGMSANVPTDICFSFTGLVQRGGHTGPHTDGWGITFYEGKGCRSFKDPAPSAESEIAKMVLGYPIKSCAVISHIRQANRGSVCLENTHPFTRELWGQNWTYAHNGQLRGYKKLTAGFYRPVGETDSEIAFCWILEQLRQRYPRKPGRMTSVFSFIASLADELRQMGVFNMLLSNGDYVMAYCSNHLHWITRRAPFGQARLQDADMTVDFQTQTTPNDVVTVVATQPLTSNEDWQKMVPGEFALFRFGQLCLNRVSR</sequence>
<dbReference type="SUPFAM" id="SSF56235">
    <property type="entry name" value="N-terminal nucleophile aminohydrolases (Ntn hydrolases)"/>
    <property type="match status" value="1"/>
</dbReference>
<name>A0ABW9G9N8_9GAMM</name>
<dbReference type="PANTHER" id="PTHR42824:SF1">
    <property type="entry name" value="GLUTAMINE AMIDOTRANSFERASE YAFJ-RELATED"/>
    <property type="match status" value="1"/>
</dbReference>
<dbReference type="EMBL" id="JBEQCT010000008">
    <property type="protein sequence ID" value="MFM2486407.1"/>
    <property type="molecule type" value="Genomic_DNA"/>
</dbReference>
<evidence type="ECO:0000313" key="4">
    <source>
        <dbReference type="Proteomes" id="UP001629953"/>
    </source>
</evidence>
<protein>
    <submittedName>
        <fullName evidence="3">Class II glutamine amidotransferase</fullName>
        <ecNumber evidence="3">2.4.2.-</ecNumber>
    </submittedName>
</protein>
<keyword evidence="1 3" id="KW-0315">Glutamine amidotransferase</keyword>
<dbReference type="Proteomes" id="UP001629953">
    <property type="component" value="Unassembled WGS sequence"/>
</dbReference>
<dbReference type="EC" id="2.4.2.-" evidence="3"/>
<accession>A0ABW9G9N8</accession>
<evidence type="ECO:0000259" key="2">
    <source>
        <dbReference type="PROSITE" id="PS51278"/>
    </source>
</evidence>
<feature type="domain" description="Glutamine amidotransferase type-2" evidence="2">
    <location>
        <begin position="2"/>
        <end position="251"/>
    </location>
</feature>
<gene>
    <name evidence="3" type="ORF">ABUE30_15290</name>
</gene>
<evidence type="ECO:0000256" key="1">
    <source>
        <dbReference type="ARBA" id="ARBA00022962"/>
    </source>
</evidence>
<keyword evidence="3" id="KW-0328">Glycosyltransferase</keyword>
<dbReference type="CDD" id="cd01908">
    <property type="entry name" value="YafJ"/>
    <property type="match status" value="1"/>
</dbReference>
<dbReference type="Pfam" id="PF13230">
    <property type="entry name" value="GATase_4"/>
    <property type="match status" value="1"/>
</dbReference>
<keyword evidence="4" id="KW-1185">Reference proteome</keyword>
<keyword evidence="3" id="KW-0808">Transferase</keyword>
<dbReference type="PANTHER" id="PTHR42824">
    <property type="entry name" value="GLUTAMINE AMIDOTRANSFERASE"/>
    <property type="match status" value="1"/>
</dbReference>
<dbReference type="InterPro" id="IPR026869">
    <property type="entry name" value="EgtC-like"/>
</dbReference>
<dbReference type="InterPro" id="IPR017932">
    <property type="entry name" value="GATase_2_dom"/>
</dbReference>
<reference evidence="3 4" key="1">
    <citation type="journal article" date="2013" name="Int. J. Syst. Evol. Microbiol.">
        <title>Celerinatantimonas yamalensis sp. nov., a cold-adapted diazotrophic bacterium from a cold permafrost brine.</title>
        <authorList>
            <person name="Shcherbakova V."/>
            <person name="Chuvilskaya N."/>
            <person name="Rivkina E."/>
            <person name="Demidov N."/>
            <person name="Uchaeva V."/>
            <person name="Suetin S."/>
            <person name="Suzina N."/>
            <person name="Gilichinsky D."/>
        </authorList>
    </citation>
    <scope>NUCLEOTIDE SEQUENCE [LARGE SCALE GENOMIC DNA]</scope>
    <source>
        <strain evidence="3 4">C7</strain>
    </source>
</reference>
<organism evidence="3 4">
    <name type="scientific">Celerinatantimonas yamalensis</name>
    <dbReference type="NCBI Taxonomy" id="559956"/>
    <lineage>
        <taxon>Bacteria</taxon>
        <taxon>Pseudomonadati</taxon>
        <taxon>Pseudomonadota</taxon>
        <taxon>Gammaproteobacteria</taxon>
        <taxon>Celerinatantimonadaceae</taxon>
        <taxon>Celerinatantimonas</taxon>
    </lineage>
</organism>
<dbReference type="InterPro" id="IPR029055">
    <property type="entry name" value="Ntn_hydrolases_N"/>
</dbReference>
<proteinExistence type="predicted"/>
<evidence type="ECO:0000313" key="3">
    <source>
        <dbReference type="EMBL" id="MFM2486407.1"/>
    </source>
</evidence>
<dbReference type="PROSITE" id="PS51278">
    <property type="entry name" value="GATASE_TYPE_2"/>
    <property type="match status" value="1"/>
</dbReference>
<dbReference type="GO" id="GO:0016757">
    <property type="term" value="F:glycosyltransferase activity"/>
    <property type="evidence" value="ECO:0007669"/>
    <property type="project" value="UniProtKB-KW"/>
</dbReference>